<organism evidence="2 3">
    <name type="scientific">Urochloa decumbens</name>
    <dbReference type="NCBI Taxonomy" id="240449"/>
    <lineage>
        <taxon>Eukaryota</taxon>
        <taxon>Viridiplantae</taxon>
        <taxon>Streptophyta</taxon>
        <taxon>Embryophyta</taxon>
        <taxon>Tracheophyta</taxon>
        <taxon>Spermatophyta</taxon>
        <taxon>Magnoliopsida</taxon>
        <taxon>Liliopsida</taxon>
        <taxon>Poales</taxon>
        <taxon>Poaceae</taxon>
        <taxon>PACMAD clade</taxon>
        <taxon>Panicoideae</taxon>
        <taxon>Panicodae</taxon>
        <taxon>Paniceae</taxon>
        <taxon>Melinidinae</taxon>
        <taxon>Urochloa</taxon>
    </lineage>
</organism>
<evidence type="ECO:0000313" key="3">
    <source>
        <dbReference type="Proteomes" id="UP001497457"/>
    </source>
</evidence>
<accession>A0ABC9AEE8</accession>
<evidence type="ECO:0000259" key="1">
    <source>
        <dbReference type="Pfam" id="PF03478"/>
    </source>
</evidence>
<dbReference type="PANTHER" id="PTHR33127">
    <property type="entry name" value="TRANSMEMBRANE PROTEIN"/>
    <property type="match status" value="1"/>
</dbReference>
<protein>
    <recommendedName>
        <fullName evidence="1">KIB1-4 beta-propeller domain-containing protein</fullName>
    </recommendedName>
</protein>
<dbReference type="Pfam" id="PF03478">
    <property type="entry name" value="Beta-prop_KIB1-4"/>
    <property type="match status" value="1"/>
</dbReference>
<dbReference type="PANTHER" id="PTHR33127:SF45">
    <property type="entry name" value="OS05G0143700 PROTEIN"/>
    <property type="match status" value="1"/>
</dbReference>
<keyword evidence="3" id="KW-1185">Reference proteome</keyword>
<reference evidence="2" key="1">
    <citation type="submission" date="2024-10" db="EMBL/GenBank/DDBJ databases">
        <authorList>
            <person name="Ryan C."/>
        </authorList>
    </citation>
    <scope>NUCLEOTIDE SEQUENCE [LARGE SCALE GENOMIC DNA]</scope>
</reference>
<dbReference type="AlphaFoldDB" id="A0ABC9AEE8"/>
<dbReference type="EMBL" id="OZ075130">
    <property type="protein sequence ID" value="CAL4978061.1"/>
    <property type="molecule type" value="Genomic_DNA"/>
</dbReference>
<proteinExistence type="predicted"/>
<dbReference type="InterPro" id="IPR005174">
    <property type="entry name" value="KIB1-4_b-propeller"/>
</dbReference>
<evidence type="ECO:0000313" key="2">
    <source>
        <dbReference type="EMBL" id="CAL4978061.1"/>
    </source>
</evidence>
<dbReference type="Proteomes" id="UP001497457">
    <property type="component" value="Chromosome 20rd"/>
</dbReference>
<sequence length="332" mass="36994">MESKATADDLTSLAASFPLLVYDHGEQPDNSQTLLSVADGSSHIYRVSELQNCRCLETPRGLVFIADTSSLQCSLWNPQTGEKIPLPALDKPLPEYCRCLLSDTICSPDCLVLINDLTQPELLFCHVRGGSEWISQTYDVGLHVIPGSPEPPTKRYICNMAAVQGKFYFMEAPDEVGVFSFVQDPEPRLEMTSFAAPSPDYSSGAPQDANLHYLLESSQELFLVSLFFPGCKFDRVEEVCTYRMDFSKQQWCEVIELGDRAFLLGPHSFAASCPAGEHGLKMGCVYFAFDLFGNSDNFQVFDLVEDTRELIRPGQDIPLLAREPFWMVPACP</sequence>
<gene>
    <name evidence="2" type="ORF">URODEC1_LOCUS54511</name>
</gene>
<name>A0ABC9AEE8_9POAL</name>
<feature type="domain" description="KIB1-4 beta-propeller" evidence="1">
    <location>
        <begin position="35"/>
        <end position="302"/>
    </location>
</feature>